<dbReference type="InterPro" id="IPR044824">
    <property type="entry name" value="MAIN-like"/>
</dbReference>
<proteinExistence type="predicted"/>
<dbReference type="PANTHER" id="PTHR46033">
    <property type="entry name" value="PROTEIN MAIN-LIKE 2"/>
    <property type="match status" value="1"/>
</dbReference>
<feature type="domain" description="Aminotransferase-like plant mobile" evidence="1">
    <location>
        <begin position="5"/>
        <end position="91"/>
    </location>
</feature>
<dbReference type="Pfam" id="PF10536">
    <property type="entry name" value="PMD"/>
    <property type="match status" value="1"/>
</dbReference>
<dbReference type="RefSeq" id="XP_016752314.1">
    <property type="nucleotide sequence ID" value="XM_016896825.1"/>
</dbReference>
<dbReference type="AlphaFoldDB" id="A0A1U8PPZ6"/>
<evidence type="ECO:0000313" key="3">
    <source>
        <dbReference type="RefSeq" id="XP_016752314.1"/>
    </source>
</evidence>
<gene>
    <name evidence="3" type="primary">LOC107960484</name>
</gene>
<dbReference type="PANTHER" id="PTHR46033:SF8">
    <property type="entry name" value="PROTEIN MAINTENANCE OF MERISTEMS-LIKE"/>
    <property type="match status" value="1"/>
</dbReference>
<reference evidence="2" key="1">
    <citation type="journal article" date="2020" name="Nat. Genet.">
        <title>Genomic diversifications of five Gossypium allopolyploid species and their impact on cotton improvement.</title>
        <authorList>
            <person name="Chen Z.J."/>
            <person name="Sreedasyam A."/>
            <person name="Ando A."/>
            <person name="Song Q."/>
            <person name="De Santiago L.M."/>
            <person name="Hulse-Kemp A.M."/>
            <person name="Ding M."/>
            <person name="Ye W."/>
            <person name="Kirkbride R.C."/>
            <person name="Jenkins J."/>
            <person name="Plott C."/>
            <person name="Lovell J."/>
            <person name="Lin Y.M."/>
            <person name="Vaughn R."/>
            <person name="Liu B."/>
            <person name="Simpson S."/>
            <person name="Scheffler B.E."/>
            <person name="Wen L."/>
            <person name="Saski C.A."/>
            <person name="Grover C.E."/>
            <person name="Hu G."/>
            <person name="Conover J.L."/>
            <person name="Carlson J.W."/>
            <person name="Shu S."/>
            <person name="Boston L.B."/>
            <person name="Williams M."/>
            <person name="Peterson D.G."/>
            <person name="McGee K."/>
            <person name="Jones D.C."/>
            <person name="Wendel J.F."/>
            <person name="Stelly D.M."/>
            <person name="Grimwood J."/>
            <person name="Schmutz J."/>
        </authorList>
    </citation>
    <scope>NUCLEOTIDE SEQUENCE [LARGE SCALE GENOMIC DNA]</scope>
    <source>
        <strain evidence="2">cv. TM-1</strain>
    </source>
</reference>
<organism evidence="2 3">
    <name type="scientific">Gossypium hirsutum</name>
    <name type="common">Upland cotton</name>
    <name type="synonym">Gossypium mexicanum</name>
    <dbReference type="NCBI Taxonomy" id="3635"/>
    <lineage>
        <taxon>Eukaryota</taxon>
        <taxon>Viridiplantae</taxon>
        <taxon>Streptophyta</taxon>
        <taxon>Embryophyta</taxon>
        <taxon>Tracheophyta</taxon>
        <taxon>Spermatophyta</taxon>
        <taxon>Magnoliopsida</taxon>
        <taxon>eudicotyledons</taxon>
        <taxon>Gunneridae</taxon>
        <taxon>Pentapetalae</taxon>
        <taxon>rosids</taxon>
        <taxon>malvids</taxon>
        <taxon>Malvales</taxon>
        <taxon>Malvaceae</taxon>
        <taxon>Malvoideae</taxon>
        <taxon>Gossypium</taxon>
    </lineage>
</organism>
<sequence>MFDLQYDLISALVEHWRSETYTFHLPCGECIITLEDVELQLELPIDRSVVMDVSTISETAALCYSLLGVLPNDVESKFIGLVFLWLKANFEHLSINVTEQESIRLYSWGFAILTMLYREFCWVTKPDTVDIGECLILLQSWVLYRMSFLASDSYATLCLGQARKSSEAPTI</sequence>
<dbReference type="GeneID" id="107960484"/>
<protein>
    <submittedName>
        <fullName evidence="3">Protein MAINTENANCE OF MERISTEMS-like</fullName>
    </submittedName>
</protein>
<reference evidence="3" key="2">
    <citation type="submission" date="2025-08" db="UniProtKB">
        <authorList>
            <consortium name="RefSeq"/>
        </authorList>
    </citation>
    <scope>IDENTIFICATION</scope>
</reference>
<dbReference type="KEGG" id="ghi:107960484"/>
<dbReference type="InterPro" id="IPR019557">
    <property type="entry name" value="AminoTfrase-like_pln_mobile"/>
</dbReference>
<dbReference type="PaxDb" id="3635-A0A1U8PPZ6"/>
<evidence type="ECO:0000313" key="2">
    <source>
        <dbReference type="Proteomes" id="UP000818029"/>
    </source>
</evidence>
<dbReference type="GO" id="GO:0010073">
    <property type="term" value="P:meristem maintenance"/>
    <property type="evidence" value="ECO:0007669"/>
    <property type="project" value="InterPro"/>
</dbReference>
<accession>A0A1U8PPZ6</accession>
<evidence type="ECO:0000259" key="1">
    <source>
        <dbReference type="Pfam" id="PF10536"/>
    </source>
</evidence>
<dbReference type="Proteomes" id="UP000818029">
    <property type="component" value="Chromosome A05"/>
</dbReference>
<keyword evidence="2" id="KW-1185">Reference proteome</keyword>
<name>A0A1U8PPZ6_GOSHI</name>